<organism evidence="1 2">
    <name type="scientific">Fictibacillus terranigra</name>
    <dbReference type="NCBI Taxonomy" id="3058424"/>
    <lineage>
        <taxon>Bacteria</taxon>
        <taxon>Bacillati</taxon>
        <taxon>Bacillota</taxon>
        <taxon>Bacilli</taxon>
        <taxon>Bacillales</taxon>
        <taxon>Fictibacillaceae</taxon>
        <taxon>Fictibacillus</taxon>
    </lineage>
</organism>
<sequence length="79" mass="9259">MEVKEQVMALIGNPEREFEFMQKSDLPGVKDDLVRIRFVPQGENGFFQATFYDEEKEIVGSRVFDELEDAILFVERNKI</sequence>
<comment type="caution">
    <text evidence="1">The sequence shown here is derived from an EMBL/GenBank/DDBJ whole genome shotgun (WGS) entry which is preliminary data.</text>
</comment>
<keyword evidence="2" id="KW-1185">Reference proteome</keyword>
<protein>
    <submittedName>
        <fullName evidence="1">Uncharacterized protein</fullName>
    </submittedName>
</protein>
<reference evidence="1" key="1">
    <citation type="submission" date="2023-06" db="EMBL/GenBank/DDBJ databases">
        <title>Draft Genome Sequences of Representative Paenibacillus Polymyxa, Bacillus cereus, Fictibacillus sp., and Brevibacillus agri Strains Isolated from Amazonian Dark Earth.</title>
        <authorList>
            <person name="Pellegrinetti T.A."/>
            <person name="Cunha I.C.M."/>
            <person name="Chaves M.G."/>
            <person name="Freitas A.S."/>
            <person name="Silva A.V.R."/>
            <person name="Tsai S.M."/>
            <person name="Mendes L.W."/>
        </authorList>
    </citation>
    <scope>NUCLEOTIDE SEQUENCE</scope>
    <source>
        <strain evidence="1">CENA-BCM004</strain>
    </source>
</reference>
<name>A0ABT8E7P5_9BACL</name>
<evidence type="ECO:0000313" key="1">
    <source>
        <dbReference type="EMBL" id="MDN4073910.1"/>
    </source>
</evidence>
<gene>
    <name evidence="1" type="ORF">QYF49_12935</name>
</gene>
<accession>A0ABT8E7P5</accession>
<dbReference type="RefSeq" id="WP_290399998.1">
    <property type="nucleotide sequence ID" value="NZ_JAUHLN010000002.1"/>
</dbReference>
<dbReference type="Proteomes" id="UP001168694">
    <property type="component" value="Unassembled WGS sequence"/>
</dbReference>
<evidence type="ECO:0000313" key="2">
    <source>
        <dbReference type="Proteomes" id="UP001168694"/>
    </source>
</evidence>
<dbReference type="EMBL" id="JAUHLN010000002">
    <property type="protein sequence ID" value="MDN4073910.1"/>
    <property type="molecule type" value="Genomic_DNA"/>
</dbReference>
<proteinExistence type="predicted"/>